<dbReference type="Pfam" id="PF00691">
    <property type="entry name" value="OmpA"/>
    <property type="match status" value="1"/>
</dbReference>
<proteinExistence type="predicted"/>
<evidence type="ECO:0000313" key="7">
    <source>
        <dbReference type="Proteomes" id="UP001629274"/>
    </source>
</evidence>
<reference evidence="6 7" key="1">
    <citation type="journal article" date="2024" name="Chem. Sci.">
        <title>Discovery of megapolipeptins by genome mining of a Burkholderiales bacteria collection.</title>
        <authorList>
            <person name="Paulo B.S."/>
            <person name="Recchia M.J.J."/>
            <person name="Lee S."/>
            <person name="Fergusson C.H."/>
            <person name="Romanowski S.B."/>
            <person name="Hernandez A."/>
            <person name="Krull N."/>
            <person name="Liu D.Y."/>
            <person name="Cavanagh H."/>
            <person name="Bos A."/>
            <person name="Gray C.A."/>
            <person name="Murphy B.T."/>
            <person name="Linington R.G."/>
            <person name="Eustaquio A.S."/>
        </authorList>
    </citation>
    <scope>NUCLEOTIDE SEQUENCE [LARGE SCALE GENOMIC DNA]</scope>
    <source>
        <strain evidence="6 7">RL17-351-BIE-A</strain>
    </source>
</reference>
<dbReference type="Gene3D" id="3.30.1330.60">
    <property type="entry name" value="OmpA-like domain"/>
    <property type="match status" value="1"/>
</dbReference>
<dbReference type="SUPFAM" id="SSF103088">
    <property type="entry name" value="OmpA-like"/>
    <property type="match status" value="1"/>
</dbReference>
<evidence type="ECO:0000256" key="4">
    <source>
        <dbReference type="PROSITE-ProRule" id="PRU00473"/>
    </source>
</evidence>
<dbReference type="InterPro" id="IPR006664">
    <property type="entry name" value="OMP_bac"/>
</dbReference>
<sequence length="185" mass="17335">MPAASVNIAALSGGGAGPAGGGGGGGTSGNAAGVAGQTDASAASGTVNGAASASANAAAQANQKGTSANATNPSALPAGQTAVFFALGSASLDSQSADALAGVARRLLAAPGSRAVISGYTDSSGSYEANVKLAAARAATVRSALIVAGVDVARIDMRRPARIVASDAPDKSRRVDVTLAPSTGG</sequence>
<feature type="domain" description="OmpA-like" evidence="5">
    <location>
        <begin position="72"/>
        <end position="183"/>
    </location>
</feature>
<dbReference type="CDD" id="cd07185">
    <property type="entry name" value="OmpA_C-like"/>
    <property type="match status" value="1"/>
</dbReference>
<evidence type="ECO:0000256" key="2">
    <source>
        <dbReference type="ARBA" id="ARBA00023136"/>
    </source>
</evidence>
<organism evidence="6 7">
    <name type="scientific">Paraburkholderia phytofirmans</name>
    <dbReference type="NCBI Taxonomy" id="261302"/>
    <lineage>
        <taxon>Bacteria</taxon>
        <taxon>Pseudomonadati</taxon>
        <taxon>Pseudomonadota</taxon>
        <taxon>Betaproteobacteria</taxon>
        <taxon>Burkholderiales</taxon>
        <taxon>Burkholderiaceae</taxon>
        <taxon>Paraburkholderia</taxon>
    </lineage>
</organism>
<dbReference type="InterPro" id="IPR050330">
    <property type="entry name" value="Bact_OuterMem_StrucFunc"/>
</dbReference>
<keyword evidence="3" id="KW-0998">Cell outer membrane</keyword>
<keyword evidence="7" id="KW-1185">Reference proteome</keyword>
<dbReference type="EMBL" id="JAQQDR010000001">
    <property type="protein sequence ID" value="MFM0237159.1"/>
    <property type="molecule type" value="Genomic_DNA"/>
</dbReference>
<dbReference type="PRINTS" id="PR01021">
    <property type="entry name" value="OMPADOMAIN"/>
</dbReference>
<keyword evidence="2 4" id="KW-0472">Membrane</keyword>
<comment type="subcellular location">
    <subcellularLocation>
        <location evidence="1">Cell outer membrane</location>
    </subcellularLocation>
</comment>
<dbReference type="PANTHER" id="PTHR30329">
    <property type="entry name" value="STATOR ELEMENT OF FLAGELLAR MOTOR COMPLEX"/>
    <property type="match status" value="1"/>
</dbReference>
<dbReference type="InterPro" id="IPR006665">
    <property type="entry name" value="OmpA-like"/>
</dbReference>
<gene>
    <name evidence="6" type="ORF">PQR03_03345</name>
</gene>
<evidence type="ECO:0000256" key="3">
    <source>
        <dbReference type="ARBA" id="ARBA00023237"/>
    </source>
</evidence>
<comment type="caution">
    <text evidence="6">The sequence shown here is derived from an EMBL/GenBank/DDBJ whole genome shotgun (WGS) entry which is preliminary data.</text>
</comment>
<evidence type="ECO:0000256" key="1">
    <source>
        <dbReference type="ARBA" id="ARBA00004442"/>
    </source>
</evidence>
<evidence type="ECO:0000259" key="5">
    <source>
        <dbReference type="PROSITE" id="PS51123"/>
    </source>
</evidence>
<dbReference type="PANTHER" id="PTHR30329:SF21">
    <property type="entry name" value="LIPOPROTEIN YIAD-RELATED"/>
    <property type="match status" value="1"/>
</dbReference>
<name>A0ABW9BAT6_9BURK</name>
<accession>A0ABW9BAT6</accession>
<evidence type="ECO:0000313" key="6">
    <source>
        <dbReference type="EMBL" id="MFM0237159.1"/>
    </source>
</evidence>
<protein>
    <submittedName>
        <fullName evidence="6">OmpA family protein</fullName>
    </submittedName>
</protein>
<dbReference type="Proteomes" id="UP001629274">
    <property type="component" value="Unassembled WGS sequence"/>
</dbReference>
<dbReference type="PROSITE" id="PS51123">
    <property type="entry name" value="OMPA_2"/>
    <property type="match status" value="1"/>
</dbReference>
<dbReference type="InterPro" id="IPR036737">
    <property type="entry name" value="OmpA-like_sf"/>
</dbReference>